<evidence type="ECO:0000313" key="1">
    <source>
        <dbReference type="EMBL" id="KIM57192.1"/>
    </source>
</evidence>
<name>A0A0C2ZXK5_9AGAM</name>
<dbReference type="InParanoid" id="A0A0C2ZXK5"/>
<dbReference type="HOGENOM" id="CLU_1205369_0_0_1"/>
<accession>A0A0C2ZXK5</accession>
<dbReference type="AlphaFoldDB" id="A0A0C2ZXK5"/>
<sequence>MTSTAVALGVPTASDGLLLVDSVCNNDGTHETSIENGPSSKHYLAPASSLVHLTLVISAASSPGVKVDEMDIEQQLSELEISKLATAVCVSVSGVFWGGWSAVVGAVCGDELQAGRSSQAVIGRVRGPFLKADLFEWYKDEDRRWWITWENGLKEFFGGQEVRDPYRSTACVSKTGKNWPAVFSDGGKLNEWLLSQLADSAYRWVTTDPELQPPQAPILHPSLSTLAASE</sequence>
<reference evidence="1 2" key="1">
    <citation type="submission" date="2014-04" db="EMBL/GenBank/DDBJ databases">
        <authorList>
            <consortium name="DOE Joint Genome Institute"/>
            <person name="Kuo A."/>
            <person name="Kohler A."/>
            <person name="Nagy L.G."/>
            <person name="Floudas D."/>
            <person name="Copeland A."/>
            <person name="Barry K.W."/>
            <person name="Cichocki N."/>
            <person name="Veneault-Fourrey C."/>
            <person name="LaButti K."/>
            <person name="Lindquist E.A."/>
            <person name="Lipzen A."/>
            <person name="Lundell T."/>
            <person name="Morin E."/>
            <person name="Murat C."/>
            <person name="Sun H."/>
            <person name="Tunlid A."/>
            <person name="Henrissat B."/>
            <person name="Grigoriev I.V."/>
            <person name="Hibbett D.S."/>
            <person name="Martin F."/>
            <person name="Nordberg H.P."/>
            <person name="Cantor M.N."/>
            <person name="Hua S.X."/>
        </authorList>
    </citation>
    <scope>NUCLEOTIDE SEQUENCE [LARGE SCALE GENOMIC DNA]</scope>
    <source>
        <strain evidence="1 2">Foug A</strain>
    </source>
</reference>
<proteinExistence type="predicted"/>
<organism evidence="1 2">
    <name type="scientific">Scleroderma citrinum Foug A</name>
    <dbReference type="NCBI Taxonomy" id="1036808"/>
    <lineage>
        <taxon>Eukaryota</taxon>
        <taxon>Fungi</taxon>
        <taxon>Dikarya</taxon>
        <taxon>Basidiomycota</taxon>
        <taxon>Agaricomycotina</taxon>
        <taxon>Agaricomycetes</taxon>
        <taxon>Agaricomycetidae</taxon>
        <taxon>Boletales</taxon>
        <taxon>Sclerodermatineae</taxon>
        <taxon>Sclerodermataceae</taxon>
        <taxon>Scleroderma</taxon>
    </lineage>
</organism>
<protein>
    <submittedName>
        <fullName evidence="1">Uncharacterized protein</fullName>
    </submittedName>
</protein>
<reference evidence="2" key="2">
    <citation type="submission" date="2015-01" db="EMBL/GenBank/DDBJ databases">
        <title>Evolutionary Origins and Diversification of the Mycorrhizal Mutualists.</title>
        <authorList>
            <consortium name="DOE Joint Genome Institute"/>
            <consortium name="Mycorrhizal Genomics Consortium"/>
            <person name="Kohler A."/>
            <person name="Kuo A."/>
            <person name="Nagy L.G."/>
            <person name="Floudas D."/>
            <person name="Copeland A."/>
            <person name="Barry K.W."/>
            <person name="Cichocki N."/>
            <person name="Veneault-Fourrey C."/>
            <person name="LaButti K."/>
            <person name="Lindquist E.A."/>
            <person name="Lipzen A."/>
            <person name="Lundell T."/>
            <person name="Morin E."/>
            <person name="Murat C."/>
            <person name="Riley R."/>
            <person name="Ohm R."/>
            <person name="Sun H."/>
            <person name="Tunlid A."/>
            <person name="Henrissat B."/>
            <person name="Grigoriev I.V."/>
            <person name="Hibbett D.S."/>
            <person name="Martin F."/>
        </authorList>
    </citation>
    <scope>NUCLEOTIDE SEQUENCE [LARGE SCALE GENOMIC DNA]</scope>
    <source>
        <strain evidence="2">Foug A</strain>
    </source>
</reference>
<evidence type="ECO:0000313" key="2">
    <source>
        <dbReference type="Proteomes" id="UP000053989"/>
    </source>
</evidence>
<dbReference type="Proteomes" id="UP000053989">
    <property type="component" value="Unassembled WGS sequence"/>
</dbReference>
<dbReference type="EMBL" id="KN822104">
    <property type="protein sequence ID" value="KIM57192.1"/>
    <property type="molecule type" value="Genomic_DNA"/>
</dbReference>
<gene>
    <name evidence="1" type="ORF">SCLCIDRAFT_1143622</name>
</gene>
<keyword evidence="2" id="KW-1185">Reference proteome</keyword>